<dbReference type="RefSeq" id="WP_215864590.1">
    <property type="nucleotide sequence ID" value="NZ_JABELD010000118.1"/>
</dbReference>
<sequence>MEWWIERLPRRLVSVRLVPQENVAEIDGLSGEYKGISEWPSLSVEITSDFAKGGWFYLEAALVRHTGDREARFFGKSGDDACTEFEIPISSNLRGSIREVFYLPGPVATLFWSPMRAPGFFSQSHLLVHRISGVESFFRRTHRVVETLVALRGSSGKARGGLTWRGAVFHLQDAYIRTARLKIQRYHSPDYGEFLARHDTIKAAELNAIMASIQAAEAKPVICLMVLLRDAEPSMLAKMLTAVRNQLYPHWELLLGMDGRISIECRALLENAHREDARIILEEVDGLSDMAAGLNALLQRVNGDFFAVLNQHDLLPEHAFVFVAKAIQSQSDALVIYADHDRMDDRGCRYAPHFKPDWNPDFFTAYDYMGNLRLWHTKTVRRLGGFRRGFDGAECYDLTLRCIAHCTHEQIVHIPRVLCHSRDLDEQDANMEAGLRAVSDHFERLGAVVVAGDLPGIYRVCHPIPSSAPLVSILIPTRDKLDILQACVESVQQRTDYGAWEVVIVDNGSVEAQTLAWFETIQQDPRIRVISYPLPFNYSAINNFAVEHAQGEVIVLLNNDIEVIRQDWLTEMVGHALRPEIGAVGAKLLYPNNMVQHAGVVLGIGGVAGHVHRYLGGTEPGYYFRAVATQNYSVVTAACLAVRKSVFAEVGGLDAINLKVAFNDVDFCLKLLKAGYRNVFTPYALLYHHESLSRGHDDTPDKKAIFEQEFGYMKTCWGKRTDPAYNPNLSLEFEDFSLKRF</sequence>
<dbReference type="EMBL" id="JABELD010000118">
    <property type="protein sequence ID" value="MBU2739704.1"/>
    <property type="molecule type" value="Genomic_DNA"/>
</dbReference>
<dbReference type="Proteomes" id="UP001197028">
    <property type="component" value="Unassembled WGS sequence"/>
</dbReference>
<dbReference type="InterPro" id="IPR001173">
    <property type="entry name" value="Glyco_trans_2-like"/>
</dbReference>
<protein>
    <submittedName>
        <fullName evidence="2">Glycosyltransferase</fullName>
    </submittedName>
</protein>
<dbReference type="InterPro" id="IPR029044">
    <property type="entry name" value="Nucleotide-diphossugar_trans"/>
</dbReference>
<dbReference type="PANTHER" id="PTHR43179:SF7">
    <property type="entry name" value="RHAMNOSYLTRANSFERASE WBBL"/>
    <property type="match status" value="1"/>
</dbReference>
<dbReference type="PANTHER" id="PTHR43179">
    <property type="entry name" value="RHAMNOSYLTRANSFERASE WBBL"/>
    <property type="match status" value="1"/>
</dbReference>
<dbReference type="CDD" id="cd04186">
    <property type="entry name" value="GT_2_like_c"/>
    <property type="match status" value="1"/>
</dbReference>
<proteinExistence type="predicted"/>
<comment type="caution">
    <text evidence="2">The sequence shown here is derived from an EMBL/GenBank/DDBJ whole genome shotgun (WGS) entry which is preliminary data.</text>
</comment>
<feature type="domain" description="Glycosyltransferase 2-like" evidence="1">
    <location>
        <begin position="232"/>
        <end position="357"/>
    </location>
</feature>
<evidence type="ECO:0000313" key="2">
    <source>
        <dbReference type="EMBL" id="MBU2739704.1"/>
    </source>
</evidence>
<dbReference type="Gene3D" id="3.90.550.10">
    <property type="entry name" value="Spore Coat Polysaccharide Biosynthesis Protein SpsA, Chain A"/>
    <property type="match status" value="2"/>
</dbReference>
<reference evidence="2 3" key="1">
    <citation type="journal article" date="2021" name="ISME J.">
        <title>Genomic evolution of the class Acidithiobacillia: deep-branching Proteobacteria living in extreme acidic conditions.</title>
        <authorList>
            <person name="Moya-Beltran A."/>
            <person name="Beard S."/>
            <person name="Rojas-Villalobos C."/>
            <person name="Issotta F."/>
            <person name="Gallardo Y."/>
            <person name="Ulloa R."/>
            <person name="Giaveno A."/>
            <person name="Degli Esposti M."/>
            <person name="Johnson D.B."/>
            <person name="Quatrini R."/>
        </authorList>
    </citation>
    <scope>NUCLEOTIDE SEQUENCE [LARGE SCALE GENOMIC DNA]</scope>
    <source>
        <strain evidence="2 3">ATCC 19703</strain>
    </source>
</reference>
<evidence type="ECO:0000259" key="1">
    <source>
        <dbReference type="Pfam" id="PF00535"/>
    </source>
</evidence>
<evidence type="ECO:0000313" key="3">
    <source>
        <dbReference type="Proteomes" id="UP001197028"/>
    </source>
</evidence>
<name>A0ABS5ZSN2_9PROT</name>
<keyword evidence="3" id="KW-1185">Reference proteome</keyword>
<gene>
    <name evidence="2" type="ORF">HJG40_13150</name>
</gene>
<dbReference type="Pfam" id="PF00535">
    <property type="entry name" value="Glycos_transf_2"/>
    <property type="match status" value="2"/>
</dbReference>
<accession>A0ABS5ZSN2</accession>
<dbReference type="SUPFAM" id="SSF53448">
    <property type="entry name" value="Nucleotide-diphospho-sugar transferases"/>
    <property type="match status" value="2"/>
</dbReference>
<feature type="domain" description="Glycosyltransferase 2-like" evidence="1">
    <location>
        <begin position="472"/>
        <end position="647"/>
    </location>
</feature>
<organism evidence="2 3">
    <name type="scientific">Acidithiobacillus concretivorus</name>
    <dbReference type="NCBI Taxonomy" id="3063952"/>
    <lineage>
        <taxon>Bacteria</taxon>
        <taxon>Pseudomonadati</taxon>
        <taxon>Pseudomonadota</taxon>
        <taxon>Acidithiobacillia</taxon>
        <taxon>Acidithiobacillales</taxon>
        <taxon>Acidithiobacillaceae</taxon>
        <taxon>Acidithiobacillus</taxon>
    </lineage>
</organism>